<dbReference type="PANTHER" id="PTHR46819">
    <property type="entry name" value="EF-HAND CALCIUM-BINDING DOMAIN-CONTAINING PROTEIN 7"/>
    <property type="match status" value="1"/>
</dbReference>
<dbReference type="FunCoup" id="F6SVK8">
    <property type="interactions" value="1"/>
</dbReference>
<dbReference type="OMA" id="KTIDKYW"/>
<dbReference type="GeneTree" id="ENSGT00390000015466"/>
<dbReference type="FunFam" id="1.10.238.10:FF:000003">
    <property type="entry name" value="Calmodulin A"/>
    <property type="match status" value="1"/>
</dbReference>
<dbReference type="GO" id="GO:0060170">
    <property type="term" value="C:ciliary membrane"/>
    <property type="evidence" value="ECO:0000318"/>
    <property type="project" value="GO_Central"/>
</dbReference>
<keyword evidence="9" id="KW-1185">Reference proteome</keyword>
<evidence type="ECO:0000256" key="6">
    <source>
        <dbReference type="SAM" id="MobiDB-lite"/>
    </source>
</evidence>
<dbReference type="Pfam" id="PF13499">
    <property type="entry name" value="EF-hand_7"/>
    <property type="match status" value="1"/>
</dbReference>
<dbReference type="HOGENOM" id="CLU_031520_1_0_1"/>
<dbReference type="InterPro" id="IPR052266">
    <property type="entry name" value="Miro-EF-hand_domain"/>
</dbReference>
<reference evidence="9" key="1">
    <citation type="journal article" date="2002" name="Science">
        <title>The draft genome of Ciona intestinalis: insights into chordate and vertebrate origins.</title>
        <authorList>
            <person name="Dehal P."/>
            <person name="Satou Y."/>
            <person name="Campbell R.K."/>
            <person name="Chapman J."/>
            <person name="Degnan B."/>
            <person name="De Tomaso A."/>
            <person name="Davidson B."/>
            <person name="Di Gregorio A."/>
            <person name="Gelpke M."/>
            <person name="Goodstein D.M."/>
            <person name="Harafuji N."/>
            <person name="Hastings K.E."/>
            <person name="Ho I."/>
            <person name="Hotta K."/>
            <person name="Huang W."/>
            <person name="Kawashima T."/>
            <person name="Lemaire P."/>
            <person name="Martinez D."/>
            <person name="Meinertzhagen I.A."/>
            <person name="Necula S."/>
            <person name="Nonaka M."/>
            <person name="Putnam N."/>
            <person name="Rash S."/>
            <person name="Saiga H."/>
            <person name="Satake M."/>
            <person name="Terry A."/>
            <person name="Yamada L."/>
            <person name="Wang H.G."/>
            <person name="Awazu S."/>
            <person name="Azumi K."/>
            <person name="Boore J."/>
            <person name="Branno M."/>
            <person name="Chin-Bow S."/>
            <person name="DeSantis R."/>
            <person name="Doyle S."/>
            <person name="Francino P."/>
            <person name="Keys D.N."/>
            <person name="Haga S."/>
            <person name="Hayashi H."/>
            <person name="Hino K."/>
            <person name="Imai K.S."/>
            <person name="Inaba K."/>
            <person name="Kano S."/>
            <person name="Kobayashi K."/>
            <person name="Kobayashi M."/>
            <person name="Lee B.I."/>
            <person name="Makabe K.W."/>
            <person name="Manohar C."/>
            <person name="Matassi G."/>
            <person name="Medina M."/>
            <person name="Mochizuki Y."/>
            <person name="Mount S."/>
            <person name="Morishita T."/>
            <person name="Miura S."/>
            <person name="Nakayama A."/>
            <person name="Nishizaka S."/>
            <person name="Nomoto H."/>
            <person name="Ohta F."/>
            <person name="Oishi K."/>
            <person name="Rigoutsos I."/>
            <person name="Sano M."/>
            <person name="Sasaki A."/>
            <person name="Sasakura Y."/>
            <person name="Shoguchi E."/>
            <person name="Shin-i T."/>
            <person name="Spagnuolo A."/>
            <person name="Stainier D."/>
            <person name="Suzuki M.M."/>
            <person name="Tassy O."/>
            <person name="Takatori N."/>
            <person name="Tokuoka M."/>
            <person name="Yagi K."/>
            <person name="Yoshizaki F."/>
            <person name="Wada S."/>
            <person name="Zhang C."/>
            <person name="Hyatt P.D."/>
            <person name="Larimer F."/>
            <person name="Detter C."/>
            <person name="Doggett N."/>
            <person name="Glavina T."/>
            <person name="Hawkins T."/>
            <person name="Richardson P."/>
            <person name="Lucas S."/>
            <person name="Kohara Y."/>
            <person name="Levine M."/>
            <person name="Satoh N."/>
            <person name="Rokhsar D.S."/>
        </authorList>
    </citation>
    <scope>NUCLEOTIDE SEQUENCE [LARGE SCALE GENOMIC DNA]</scope>
</reference>
<dbReference type="PROSITE" id="PS00018">
    <property type="entry name" value="EF_HAND_1"/>
    <property type="match status" value="3"/>
</dbReference>
<dbReference type="InParanoid" id="F6SVK8"/>
<protein>
    <submittedName>
        <fullName evidence="8">EF-hand calcium-binding domain-containing protein 7</fullName>
    </submittedName>
</protein>
<feature type="domain" description="EF-hand" evidence="7">
    <location>
        <begin position="100"/>
        <end position="135"/>
    </location>
</feature>
<dbReference type="InterPro" id="IPR011992">
    <property type="entry name" value="EF-hand-dom_pair"/>
</dbReference>
<keyword evidence="4" id="KW-0106">Calcium</keyword>
<evidence type="ECO:0000256" key="5">
    <source>
        <dbReference type="ARBA" id="ARBA00023136"/>
    </source>
</evidence>
<dbReference type="Proteomes" id="UP000008144">
    <property type="component" value="Chromosome 5"/>
</dbReference>
<reference evidence="8" key="2">
    <citation type="journal article" date="2008" name="Genome Biol.">
        <title>Improved genome assembly and evidence-based global gene model set for the chordate Ciona intestinalis: new insight into intron and operon populations.</title>
        <authorList>
            <person name="Satou Y."/>
            <person name="Mineta K."/>
            <person name="Ogasawara M."/>
            <person name="Sasakura Y."/>
            <person name="Shoguchi E."/>
            <person name="Ueno K."/>
            <person name="Yamada L."/>
            <person name="Matsumoto J."/>
            <person name="Wasserscheid J."/>
            <person name="Dewar K."/>
            <person name="Wiley G.B."/>
            <person name="Macmil S.L."/>
            <person name="Roe B.A."/>
            <person name="Zeller R.W."/>
            <person name="Hastings K.E."/>
            <person name="Lemaire P."/>
            <person name="Lindquist E."/>
            <person name="Endo T."/>
            <person name="Hotta K."/>
            <person name="Inaba K."/>
        </authorList>
    </citation>
    <scope>NUCLEOTIDE SEQUENCE [LARGE SCALE GENOMIC DNA]</scope>
    <source>
        <strain evidence="8">wild type</strain>
    </source>
</reference>
<dbReference type="GO" id="GO:0005509">
    <property type="term" value="F:calcium ion binding"/>
    <property type="evidence" value="ECO:0007669"/>
    <property type="project" value="InterPro"/>
</dbReference>
<proteinExistence type="predicted"/>
<dbReference type="STRING" id="7719.ENSCINP00000002961"/>
<dbReference type="SMART" id="SM00054">
    <property type="entry name" value="EFh"/>
    <property type="match status" value="3"/>
</dbReference>
<reference evidence="8" key="4">
    <citation type="submission" date="2025-09" db="UniProtKB">
        <authorList>
            <consortium name="Ensembl"/>
        </authorList>
    </citation>
    <scope>IDENTIFICATION</scope>
</reference>
<evidence type="ECO:0000313" key="9">
    <source>
        <dbReference type="Proteomes" id="UP000008144"/>
    </source>
</evidence>
<keyword evidence="3" id="KW-0677">Repeat</keyword>
<evidence type="ECO:0000256" key="2">
    <source>
        <dbReference type="ARBA" id="ARBA00022723"/>
    </source>
</evidence>
<dbReference type="SUPFAM" id="SSF47473">
    <property type="entry name" value="EF-hand"/>
    <property type="match status" value="2"/>
</dbReference>
<evidence type="ECO:0000256" key="1">
    <source>
        <dbReference type="ARBA" id="ARBA00004370"/>
    </source>
</evidence>
<gene>
    <name evidence="8" type="primary">LOC100178840</name>
</gene>
<keyword evidence="5" id="KW-0472">Membrane</keyword>
<evidence type="ECO:0000313" key="8">
    <source>
        <dbReference type="Ensembl" id="ENSCINP00000002961.3"/>
    </source>
</evidence>
<sequence length="600" mass="67725">KGAFISVVKTVNENISTRQQLTQALQYAGRNPTAKQVAKIWSDSPTGGISFKDFCRIIKDFKPTSKSQLLAGFRKIDINGDGFISESELYRLFTARGEKMTKSEVKKLLDSADVNKDGRLDYDEFCDLMLSTTTRCKELINKKLLKTTTTTTTDEVETPAKPVPTKRLSQASLQNTSDLYKRTAIIQKMTDAIVVKGPALTDVKTPKPKSLKGWSHAKSKGCFYVDSSDEIVGHTYKLELPFASNVHLVVQSSTLKNDAESWTSTVDIGAFVFRESKSDDENKFLFITECKDNGKNFWTGDLRSGSYVIIPFTSGCKLKSRDHNDEDLPLTRKDLNDEVKLTRPFCETLADIFELCDLDDNNKLSRDEFNWFQVRTNDEEVDDDAWKVVLENFETEEGEMTRKGFEELHLMQAQEEENDPQHEFIEMLKAVGFNGSLDLVQACPFQVEVFAKECNPSLSVASLSLPEERVMREAMFKSIESTSEVVPLKLIDELSWFVYFSDSRASSFMRNKKTARAIEVNVNCSQSKNCMTSQRKDNFNLKVPAHGTVMVDHSLPAVESEKWSYHCCITKPTKTASKPTSKRPSSVASSKKESILSIFK</sequence>
<name>F6SVK8_CIOIN</name>
<dbReference type="GO" id="GO:0098797">
    <property type="term" value="C:plasma membrane protein complex"/>
    <property type="evidence" value="ECO:0000318"/>
    <property type="project" value="GO_Central"/>
</dbReference>
<dbReference type="CDD" id="cd00051">
    <property type="entry name" value="EFh"/>
    <property type="match status" value="1"/>
</dbReference>
<dbReference type="Ensembl" id="ENSCINT00000002961.3">
    <property type="protein sequence ID" value="ENSCINP00000002961.3"/>
    <property type="gene ID" value="ENSCING00000001504.3"/>
</dbReference>
<feature type="compositionally biased region" description="Low complexity" evidence="6">
    <location>
        <begin position="573"/>
        <end position="586"/>
    </location>
</feature>
<organism evidence="8 9">
    <name type="scientific">Ciona intestinalis</name>
    <name type="common">Transparent sea squirt</name>
    <name type="synonym">Ascidia intestinalis</name>
    <dbReference type="NCBI Taxonomy" id="7719"/>
    <lineage>
        <taxon>Eukaryota</taxon>
        <taxon>Metazoa</taxon>
        <taxon>Chordata</taxon>
        <taxon>Tunicata</taxon>
        <taxon>Ascidiacea</taxon>
        <taxon>Phlebobranchia</taxon>
        <taxon>Cionidae</taxon>
        <taxon>Ciona</taxon>
    </lineage>
</organism>
<feature type="domain" description="EF-hand" evidence="7">
    <location>
        <begin position="64"/>
        <end position="99"/>
    </location>
</feature>
<dbReference type="InterPro" id="IPR018247">
    <property type="entry name" value="EF_Hand_1_Ca_BS"/>
</dbReference>
<evidence type="ECO:0000256" key="3">
    <source>
        <dbReference type="ARBA" id="ARBA00022737"/>
    </source>
</evidence>
<accession>F6SVK8</accession>
<comment type="subcellular location">
    <subcellularLocation>
        <location evidence="1">Membrane</location>
    </subcellularLocation>
</comment>
<dbReference type="PANTHER" id="PTHR46819:SF1">
    <property type="entry name" value="EF-HAND CALCIUM-BINDING DOMAIN-CONTAINING PROTEIN 7"/>
    <property type="match status" value="1"/>
</dbReference>
<evidence type="ECO:0000256" key="4">
    <source>
        <dbReference type="ARBA" id="ARBA00022837"/>
    </source>
</evidence>
<evidence type="ECO:0000259" key="7">
    <source>
        <dbReference type="PROSITE" id="PS50222"/>
    </source>
</evidence>
<reference evidence="8" key="3">
    <citation type="submission" date="2025-08" db="UniProtKB">
        <authorList>
            <consortium name="Ensembl"/>
        </authorList>
    </citation>
    <scope>IDENTIFICATION</scope>
</reference>
<dbReference type="GO" id="GO:1903569">
    <property type="term" value="P:positive regulation of protein localization to ciliary membrane"/>
    <property type="evidence" value="ECO:0000318"/>
    <property type="project" value="GO_Central"/>
</dbReference>
<keyword evidence="2" id="KW-0479">Metal-binding</keyword>
<dbReference type="AlphaFoldDB" id="F6SVK8"/>
<dbReference type="PROSITE" id="PS50222">
    <property type="entry name" value="EF_HAND_2"/>
    <property type="match status" value="2"/>
</dbReference>
<dbReference type="InterPro" id="IPR002048">
    <property type="entry name" value="EF_hand_dom"/>
</dbReference>
<dbReference type="EMBL" id="EAAA01002104">
    <property type="status" value="NOT_ANNOTATED_CDS"/>
    <property type="molecule type" value="Genomic_DNA"/>
</dbReference>
<dbReference type="Gene3D" id="1.10.238.10">
    <property type="entry name" value="EF-hand"/>
    <property type="match status" value="2"/>
</dbReference>
<feature type="region of interest" description="Disordered" evidence="6">
    <location>
        <begin position="573"/>
        <end position="600"/>
    </location>
</feature>